<dbReference type="InterPro" id="IPR013525">
    <property type="entry name" value="ABC2_TM"/>
</dbReference>
<evidence type="ECO:0000256" key="2">
    <source>
        <dbReference type="ARBA" id="ARBA00022692"/>
    </source>
</evidence>
<reference evidence="9" key="1">
    <citation type="journal article" date="2010" name="PLoS Genet.">
        <title>The genome of a pathogenic rhodococcus: cooptive virulence underpinned by key gene acquisitions.</title>
        <authorList>
            <person name="Letek M."/>
            <person name="Gonzalez P."/>
            <person name="Macarthur I."/>
            <person name="Rodriguez H."/>
            <person name="Freeman T.C."/>
            <person name="Valero-Rello A."/>
            <person name="Blanco M."/>
            <person name="Buckley T."/>
            <person name="Cherevach I."/>
            <person name="Fahey R."/>
            <person name="Hapeshi A."/>
            <person name="Holdstock J."/>
            <person name="Leadon D."/>
            <person name="Navas J."/>
            <person name="Ocampo A."/>
            <person name="Quail M.A."/>
            <person name="Sanders M."/>
            <person name="Scortti M.M."/>
            <person name="Prescott J.F."/>
            <person name="Fogarty U."/>
            <person name="Meijer W.G."/>
            <person name="Parkhill J."/>
            <person name="Bentley S.D."/>
            <person name="Vazquez-Boland J.A."/>
        </authorList>
    </citation>
    <scope>NUCLEOTIDE SEQUENCE [LARGE SCALE GENOMIC DNA]</scope>
    <source>
        <strain evidence="9 10">103S</strain>
    </source>
</reference>
<dbReference type="GO" id="GO:0140359">
    <property type="term" value="F:ABC-type transporter activity"/>
    <property type="evidence" value="ECO:0007669"/>
    <property type="project" value="InterPro"/>
</dbReference>
<evidence type="ECO:0000256" key="1">
    <source>
        <dbReference type="ARBA" id="ARBA00004141"/>
    </source>
</evidence>
<evidence type="ECO:0000256" key="3">
    <source>
        <dbReference type="ARBA" id="ARBA00022989"/>
    </source>
</evidence>
<feature type="transmembrane region" description="Helical" evidence="6">
    <location>
        <begin position="58"/>
        <end position="79"/>
    </location>
</feature>
<dbReference type="Proteomes" id="UP001154400">
    <property type="component" value="Chromosome"/>
</dbReference>
<feature type="region of interest" description="Disordered" evidence="7">
    <location>
        <begin position="1"/>
        <end position="34"/>
    </location>
</feature>
<dbReference type="EMBL" id="FN563149">
    <property type="protein sequence ID" value="CBH49581.1"/>
    <property type="molecule type" value="Genomic_DNA"/>
</dbReference>
<proteinExistence type="inferred from homology"/>
<dbReference type="PANTHER" id="PTHR43027:SF1">
    <property type="entry name" value="DOXORUBICIN RESISTANCE ABC TRANSPORTER PERMEASE PROTEIN DRRC-RELATED"/>
    <property type="match status" value="1"/>
</dbReference>
<dbReference type="GeneID" id="57579236"/>
<dbReference type="PROSITE" id="PS51012">
    <property type="entry name" value="ABC_TM2"/>
    <property type="match status" value="1"/>
</dbReference>
<evidence type="ECO:0000313" key="9">
    <source>
        <dbReference type="EMBL" id="CBH49581.1"/>
    </source>
</evidence>
<feature type="domain" description="ABC transmembrane type-2" evidence="8">
    <location>
        <begin position="59"/>
        <end position="286"/>
    </location>
</feature>
<evidence type="ECO:0000256" key="7">
    <source>
        <dbReference type="SAM" id="MobiDB-lite"/>
    </source>
</evidence>
<keyword evidence="2 6" id="KW-0812">Transmembrane</keyword>
<comment type="similarity">
    <text evidence="6">Belongs to the ABC-2 integral membrane protein family.</text>
</comment>
<evidence type="ECO:0000256" key="6">
    <source>
        <dbReference type="RuleBase" id="RU361157"/>
    </source>
</evidence>
<dbReference type="AlphaFoldDB" id="A0A3S5YAI5"/>
<feature type="transmembrane region" description="Helical" evidence="6">
    <location>
        <begin position="91"/>
        <end position="115"/>
    </location>
</feature>
<dbReference type="InterPro" id="IPR052902">
    <property type="entry name" value="ABC-2_transporter"/>
</dbReference>
<evidence type="ECO:0000259" key="8">
    <source>
        <dbReference type="PROSITE" id="PS51012"/>
    </source>
</evidence>
<feature type="transmembrane region" description="Helical" evidence="6">
    <location>
        <begin position="146"/>
        <end position="165"/>
    </location>
</feature>
<protein>
    <recommendedName>
        <fullName evidence="6">Transport permease protein</fullName>
    </recommendedName>
</protein>
<dbReference type="PANTHER" id="PTHR43027">
    <property type="entry name" value="DOXORUBICIN RESISTANCE ABC TRANSPORTER PERMEASE PROTEIN DRRC-RELATED"/>
    <property type="match status" value="1"/>
</dbReference>
<feature type="compositionally biased region" description="Low complexity" evidence="7">
    <location>
        <begin position="11"/>
        <end position="21"/>
    </location>
</feature>
<dbReference type="GO" id="GO:0046677">
    <property type="term" value="P:response to antibiotic"/>
    <property type="evidence" value="ECO:0007669"/>
    <property type="project" value="UniProtKB-KW"/>
</dbReference>
<dbReference type="InterPro" id="IPR000412">
    <property type="entry name" value="ABC_2_transport"/>
</dbReference>
<organism evidence="9">
    <name type="scientific">Rhodococcus hoagii (strain 103S)</name>
    <name type="common">Rhodococcus equi</name>
    <dbReference type="NCBI Taxonomy" id="685727"/>
    <lineage>
        <taxon>Bacteria</taxon>
        <taxon>Bacillati</taxon>
        <taxon>Actinomycetota</taxon>
        <taxon>Actinomycetes</taxon>
        <taxon>Mycobacteriales</taxon>
        <taxon>Nocardiaceae</taxon>
        <taxon>Prescottella</taxon>
    </lineage>
</organism>
<accession>A0A3S5YAI5</accession>
<evidence type="ECO:0000256" key="4">
    <source>
        <dbReference type="ARBA" id="ARBA00023136"/>
    </source>
</evidence>
<feature type="transmembrane region" description="Helical" evidence="6">
    <location>
        <begin position="171"/>
        <end position="195"/>
    </location>
</feature>
<feature type="transmembrane region" description="Helical" evidence="6">
    <location>
        <begin position="207"/>
        <end position="231"/>
    </location>
</feature>
<evidence type="ECO:0000313" key="10">
    <source>
        <dbReference type="Proteomes" id="UP000006892"/>
    </source>
</evidence>
<comment type="subcellular location">
    <subcellularLocation>
        <location evidence="6">Cell membrane</location>
        <topology evidence="6">Multi-pass membrane protein</topology>
    </subcellularLocation>
    <subcellularLocation>
        <location evidence="1">Membrane</location>
        <topology evidence="1">Multi-pass membrane protein</topology>
    </subcellularLocation>
</comment>
<dbReference type="GO" id="GO:0043190">
    <property type="term" value="C:ATP-binding cassette (ABC) transporter complex"/>
    <property type="evidence" value="ECO:0007669"/>
    <property type="project" value="InterPro"/>
</dbReference>
<dbReference type="Pfam" id="PF01061">
    <property type="entry name" value="ABC2_membrane"/>
    <property type="match status" value="1"/>
</dbReference>
<dbReference type="KEGG" id="req:REQ_35920"/>
<dbReference type="InterPro" id="IPR047817">
    <property type="entry name" value="ABC2_TM_bact-type"/>
</dbReference>
<keyword evidence="5" id="KW-0046">Antibiotic resistance</keyword>
<gene>
    <name evidence="9" type="ordered locus">REQ_35920</name>
</gene>
<keyword evidence="3 6" id="KW-1133">Transmembrane helix</keyword>
<keyword evidence="6" id="KW-0813">Transport</keyword>
<name>A0A3S5YAI5_RHOH1</name>
<keyword evidence="6" id="KW-1003">Cell membrane</keyword>
<dbReference type="RefSeq" id="WP_005518353.1">
    <property type="nucleotide sequence ID" value="NC_014659.1"/>
</dbReference>
<sequence>MSESPERTMTSSRAARASASSIDFPPPTEAWPESSPKALWVHSTVQCRRLLKRWSRDPSTMIQALLYPALTLVMFRIVIGNTVTAATGQPAVYGQVPMIILIGAMFGSIVSAVGLRAERKNGLLSRFWTLPIHRAAGLVGRMMAEAVRVTITTIVILVVGVFLGFRLTQGFLPSVFLVILPVIFGMGFAMMVTALATVSGDAPLVELVSIGCTLLMFFNSGFVPVMAYPTWLQPVVAAQPMSCAIDAMRGLAMGGPILEPVLQTLAWSFGMMAVFVYPAIKGYRRAAATG</sequence>
<dbReference type="PIRSF" id="PIRSF006648">
    <property type="entry name" value="DrrB"/>
    <property type="match status" value="1"/>
</dbReference>
<keyword evidence="4 6" id="KW-0472">Membrane</keyword>
<feature type="transmembrane region" description="Helical" evidence="6">
    <location>
        <begin position="261"/>
        <end position="280"/>
    </location>
</feature>
<evidence type="ECO:0000256" key="5">
    <source>
        <dbReference type="ARBA" id="ARBA00023251"/>
    </source>
</evidence>